<dbReference type="SUPFAM" id="SSF53756">
    <property type="entry name" value="UDP-Glycosyltransferase/glycogen phosphorylase"/>
    <property type="match status" value="1"/>
</dbReference>
<protein>
    <submittedName>
        <fullName evidence="2">Glycosyltransferase</fullName>
    </submittedName>
</protein>
<reference evidence="2 3" key="1">
    <citation type="submission" date="2023-06" db="EMBL/GenBank/DDBJ databases">
        <title>Nosocomial Elizabethkingia miricola genome.</title>
        <authorList>
            <person name="Morgado S."/>
            <person name="Fonseca E."/>
            <person name="Freitas F."/>
            <person name="Vicente A.C."/>
        </authorList>
    </citation>
    <scope>NUCLEOTIDE SEQUENCE [LARGE SCALE GENOMIC DNA]</scope>
    <source>
        <strain evidence="2 3">EM15</strain>
    </source>
</reference>
<dbReference type="AlphaFoldDB" id="A0ABD5BBI4"/>
<comment type="caution">
    <text evidence="2">The sequence shown here is derived from an EMBL/GenBank/DDBJ whole genome shotgun (WGS) entry which is preliminary data.</text>
</comment>
<dbReference type="InterPro" id="IPR001296">
    <property type="entry name" value="Glyco_trans_1"/>
</dbReference>
<feature type="domain" description="Glycosyl transferase family 1" evidence="1">
    <location>
        <begin position="187"/>
        <end position="326"/>
    </location>
</feature>
<dbReference type="Pfam" id="PF00534">
    <property type="entry name" value="Glycos_transf_1"/>
    <property type="match status" value="1"/>
</dbReference>
<sequence>MVIYDLTILNNCPSFYKINLYNEISLKKKIFVIFLGYSEHVVIDDEFDNHINFDYIVLNKFQLEKRSFFTTFFKILQILKKVRSKKIIYGGYIEKEFLLLSFINTKSKNILQSESAGESVVTGWKRYIKKILLSRYDKAIVSGKRHQKVLTDLNFKGNIFISKGVGILRKERNDERLSKTEIINNNSGLRFLFVGRIIKLKNVDLLIDVFNKLGISLTIVGDGIERKELESKSKSNIIFKGYCSNEEIHKYYKEADVFILPSYSEPWGLVVEEALYYNCVLLLSENVGSLSELLLEPKTGISFNPHSKESLKNSIMKVIENYNYYKANAIEFDIDNKDREQIQSYLNLLND</sequence>
<dbReference type="EMBL" id="JAUCQJ010000006">
    <property type="protein sequence ID" value="MDQ8750832.1"/>
    <property type="molecule type" value="Genomic_DNA"/>
</dbReference>
<dbReference type="CDD" id="cd03801">
    <property type="entry name" value="GT4_PimA-like"/>
    <property type="match status" value="1"/>
</dbReference>
<organism evidence="2 3">
    <name type="scientific">Elizabethkingia miricola</name>
    <name type="common">Chryseobacterium miricola</name>
    <dbReference type="NCBI Taxonomy" id="172045"/>
    <lineage>
        <taxon>Bacteria</taxon>
        <taxon>Pseudomonadati</taxon>
        <taxon>Bacteroidota</taxon>
        <taxon>Flavobacteriia</taxon>
        <taxon>Flavobacteriales</taxon>
        <taxon>Weeksellaceae</taxon>
        <taxon>Elizabethkingia</taxon>
    </lineage>
</organism>
<gene>
    <name evidence="2" type="ORF">QT385_19390</name>
</gene>
<evidence type="ECO:0000313" key="3">
    <source>
        <dbReference type="Proteomes" id="UP001239265"/>
    </source>
</evidence>
<evidence type="ECO:0000259" key="1">
    <source>
        <dbReference type="Pfam" id="PF00534"/>
    </source>
</evidence>
<dbReference type="RefSeq" id="WP_078795742.1">
    <property type="nucleotide sequence ID" value="NZ_CP040516.1"/>
</dbReference>
<evidence type="ECO:0000313" key="2">
    <source>
        <dbReference type="EMBL" id="MDQ8750832.1"/>
    </source>
</evidence>
<dbReference type="Proteomes" id="UP001239265">
    <property type="component" value="Unassembled WGS sequence"/>
</dbReference>
<accession>A0ABD5BBI4</accession>
<proteinExistence type="predicted"/>
<dbReference type="PANTHER" id="PTHR45947:SF3">
    <property type="entry name" value="SULFOQUINOVOSYL TRANSFERASE SQD2"/>
    <property type="match status" value="1"/>
</dbReference>
<dbReference type="InterPro" id="IPR050194">
    <property type="entry name" value="Glycosyltransferase_grp1"/>
</dbReference>
<dbReference type="PANTHER" id="PTHR45947">
    <property type="entry name" value="SULFOQUINOVOSYL TRANSFERASE SQD2"/>
    <property type="match status" value="1"/>
</dbReference>
<name>A0ABD5BBI4_ELIMR</name>
<dbReference type="Gene3D" id="3.40.50.2000">
    <property type="entry name" value="Glycogen Phosphorylase B"/>
    <property type="match status" value="1"/>
</dbReference>